<dbReference type="EC" id="3.1.2.6" evidence="7"/>
<keyword evidence="4 7" id="KW-0479">Metal-binding</keyword>
<evidence type="ECO:0000256" key="5">
    <source>
        <dbReference type="ARBA" id="ARBA00022801"/>
    </source>
</evidence>
<dbReference type="InterPro" id="IPR050110">
    <property type="entry name" value="Glyoxalase_II_hydrolase"/>
</dbReference>
<comment type="subunit">
    <text evidence="7">Monomer.</text>
</comment>
<evidence type="ECO:0000256" key="2">
    <source>
        <dbReference type="ARBA" id="ARBA00004963"/>
    </source>
</evidence>
<feature type="binding site" evidence="7">
    <location>
        <position position="181"/>
    </location>
    <ligand>
        <name>Zn(2+)</name>
        <dbReference type="ChEBI" id="CHEBI:29105"/>
        <label>2</label>
    </ligand>
</feature>
<dbReference type="NCBIfam" id="TIGR03413">
    <property type="entry name" value="GSH_gloB"/>
    <property type="match status" value="1"/>
</dbReference>
<dbReference type="InterPro" id="IPR032282">
    <property type="entry name" value="HAGH_C"/>
</dbReference>
<comment type="cofactor">
    <cofactor evidence="7">
        <name>Zn(2+)</name>
        <dbReference type="ChEBI" id="CHEBI:29105"/>
    </cofactor>
    <text evidence="7">Binds 2 Zn(2+) ions per subunit.</text>
</comment>
<feature type="binding site" evidence="7">
    <location>
        <position position="55"/>
    </location>
    <ligand>
        <name>Zn(2+)</name>
        <dbReference type="ChEBI" id="CHEBI:29105"/>
        <label>1</label>
    </ligand>
</feature>
<sequence length="253" mass="27385">MLSITELPAFTDNYIWAIHDTQQAWVVDPGQAEPVQRWLASGGLKLRGILLTHHHGDHIGGVAALRTQFPGIEIIGPLAGRQAGTMPWLTQAVKDRDAVQLAPWGVTLQVLATPGHTLDHICYFAVGTADGTGIDSPALFCGDTLFAAGCGRLFEGSPEQMWTSLSVLAELPSATRMFCAHEYTVANLRFATHVEPANTRTAERLAACIALRAQGRCTLPSTIETELETNPFLRAGSAAEFARRRALKDVFRA</sequence>
<feature type="domain" description="Metallo-beta-lactamase" evidence="8">
    <location>
        <begin position="12"/>
        <end position="181"/>
    </location>
</feature>
<accession>A0ABV7GZX1</accession>
<dbReference type="InterPro" id="IPR017782">
    <property type="entry name" value="Hydroxyacylglutathione_Hdrlase"/>
</dbReference>
<dbReference type="InterPro" id="IPR001279">
    <property type="entry name" value="Metallo-B-lactamas"/>
</dbReference>
<keyword evidence="10" id="KW-1185">Reference proteome</keyword>
<keyword evidence="6 7" id="KW-0862">Zinc</keyword>
<dbReference type="EMBL" id="JBHRTI010000001">
    <property type="protein sequence ID" value="MFC3146083.1"/>
    <property type="molecule type" value="Genomic_DNA"/>
</dbReference>
<evidence type="ECO:0000256" key="6">
    <source>
        <dbReference type="ARBA" id="ARBA00022833"/>
    </source>
</evidence>
<dbReference type="CDD" id="cd07723">
    <property type="entry name" value="hydroxyacylglutathione_hydrolase_MBL-fold"/>
    <property type="match status" value="1"/>
</dbReference>
<feature type="binding site" evidence="7">
    <location>
        <position position="143"/>
    </location>
    <ligand>
        <name>Zn(2+)</name>
        <dbReference type="ChEBI" id="CHEBI:29105"/>
        <label>2</label>
    </ligand>
</feature>
<protein>
    <recommendedName>
        <fullName evidence="7">Hydroxyacylglutathione hydrolase</fullName>
        <ecNumber evidence="7">3.1.2.6</ecNumber>
    </recommendedName>
    <alternativeName>
        <fullName evidence="7">Glyoxalase II</fullName>
        <shortName evidence="7">Glx II</shortName>
    </alternativeName>
</protein>
<dbReference type="Pfam" id="PF00753">
    <property type="entry name" value="Lactamase_B"/>
    <property type="match status" value="1"/>
</dbReference>
<comment type="catalytic activity">
    <reaction evidence="1 7">
        <text>an S-(2-hydroxyacyl)glutathione + H2O = a 2-hydroxy carboxylate + glutathione + H(+)</text>
        <dbReference type="Rhea" id="RHEA:21864"/>
        <dbReference type="ChEBI" id="CHEBI:15377"/>
        <dbReference type="ChEBI" id="CHEBI:15378"/>
        <dbReference type="ChEBI" id="CHEBI:57925"/>
        <dbReference type="ChEBI" id="CHEBI:58896"/>
        <dbReference type="ChEBI" id="CHEBI:71261"/>
        <dbReference type="EC" id="3.1.2.6"/>
    </reaction>
</comment>
<feature type="binding site" evidence="7">
    <location>
        <position position="53"/>
    </location>
    <ligand>
        <name>Zn(2+)</name>
        <dbReference type="ChEBI" id="CHEBI:29105"/>
        <label>1</label>
    </ligand>
</feature>
<gene>
    <name evidence="7 9" type="primary">gloB</name>
    <name evidence="9" type="ORF">ACFOEN_00345</name>
</gene>
<dbReference type="PANTHER" id="PTHR43705:SF1">
    <property type="entry name" value="HYDROXYACYLGLUTATHIONE HYDROLASE GLOB"/>
    <property type="match status" value="1"/>
</dbReference>
<dbReference type="InterPro" id="IPR035680">
    <property type="entry name" value="Clx_II_MBL"/>
</dbReference>
<comment type="caution">
    <text evidence="9">The sequence shown here is derived from an EMBL/GenBank/DDBJ whole genome shotgun (WGS) entry which is preliminary data.</text>
</comment>
<keyword evidence="5 7" id="KW-0378">Hydrolase</keyword>
<name>A0ABV7GZX1_9BURK</name>
<feature type="binding site" evidence="7">
    <location>
        <position position="116"/>
    </location>
    <ligand>
        <name>Zn(2+)</name>
        <dbReference type="ChEBI" id="CHEBI:29105"/>
        <label>1</label>
    </ligand>
</feature>
<proteinExistence type="inferred from homology"/>
<comment type="pathway">
    <text evidence="2 7">Secondary metabolite metabolism; methylglyoxal degradation; (R)-lactate from methylglyoxal: step 2/2.</text>
</comment>
<feature type="binding site" evidence="7">
    <location>
        <position position="143"/>
    </location>
    <ligand>
        <name>Zn(2+)</name>
        <dbReference type="ChEBI" id="CHEBI:29105"/>
        <label>1</label>
    </ligand>
</feature>
<dbReference type="GO" id="GO:0004416">
    <property type="term" value="F:hydroxyacylglutathione hydrolase activity"/>
    <property type="evidence" value="ECO:0007669"/>
    <property type="project" value="UniProtKB-EC"/>
</dbReference>
<feature type="binding site" evidence="7">
    <location>
        <position position="57"/>
    </location>
    <ligand>
        <name>Zn(2+)</name>
        <dbReference type="ChEBI" id="CHEBI:29105"/>
        <label>2</label>
    </ligand>
</feature>
<evidence type="ECO:0000313" key="9">
    <source>
        <dbReference type="EMBL" id="MFC3146083.1"/>
    </source>
</evidence>
<dbReference type="HAMAP" id="MF_01374">
    <property type="entry name" value="Glyoxalase_2"/>
    <property type="match status" value="1"/>
</dbReference>
<evidence type="ECO:0000313" key="10">
    <source>
        <dbReference type="Proteomes" id="UP001595556"/>
    </source>
</evidence>
<dbReference type="Pfam" id="PF16123">
    <property type="entry name" value="HAGH_C"/>
    <property type="match status" value="1"/>
</dbReference>
<evidence type="ECO:0000256" key="4">
    <source>
        <dbReference type="ARBA" id="ARBA00022723"/>
    </source>
</evidence>
<comment type="similarity">
    <text evidence="3 7">Belongs to the metallo-beta-lactamase superfamily. Glyoxalase II family.</text>
</comment>
<evidence type="ECO:0000256" key="1">
    <source>
        <dbReference type="ARBA" id="ARBA00001623"/>
    </source>
</evidence>
<evidence type="ECO:0000256" key="7">
    <source>
        <dbReference type="HAMAP-Rule" id="MF_01374"/>
    </source>
</evidence>
<dbReference type="SUPFAM" id="SSF56281">
    <property type="entry name" value="Metallo-hydrolase/oxidoreductase"/>
    <property type="match status" value="1"/>
</dbReference>
<dbReference type="Gene3D" id="3.60.15.10">
    <property type="entry name" value="Ribonuclease Z/Hydroxyacylglutathione hydrolase-like"/>
    <property type="match status" value="1"/>
</dbReference>
<comment type="function">
    <text evidence="7">Thiolesterase that catalyzes the hydrolysis of S-D-lactoyl-glutathione to form glutathione and D-lactic acid.</text>
</comment>
<evidence type="ECO:0000256" key="3">
    <source>
        <dbReference type="ARBA" id="ARBA00006759"/>
    </source>
</evidence>
<dbReference type="Proteomes" id="UP001595556">
    <property type="component" value="Unassembled WGS sequence"/>
</dbReference>
<reference evidence="10" key="1">
    <citation type="journal article" date="2019" name="Int. J. Syst. Evol. Microbiol.">
        <title>The Global Catalogue of Microorganisms (GCM) 10K type strain sequencing project: providing services to taxonomists for standard genome sequencing and annotation.</title>
        <authorList>
            <consortium name="The Broad Institute Genomics Platform"/>
            <consortium name="The Broad Institute Genome Sequencing Center for Infectious Disease"/>
            <person name="Wu L."/>
            <person name="Ma J."/>
        </authorList>
    </citation>
    <scope>NUCLEOTIDE SEQUENCE [LARGE SCALE GENOMIC DNA]</scope>
    <source>
        <strain evidence="10">KCTC 52168</strain>
    </source>
</reference>
<feature type="binding site" evidence="7">
    <location>
        <position position="58"/>
    </location>
    <ligand>
        <name>Zn(2+)</name>
        <dbReference type="ChEBI" id="CHEBI:29105"/>
        <label>2</label>
    </ligand>
</feature>
<dbReference type="PIRSF" id="PIRSF005457">
    <property type="entry name" value="Glx"/>
    <property type="match status" value="1"/>
</dbReference>
<dbReference type="PANTHER" id="PTHR43705">
    <property type="entry name" value="HYDROXYACYLGLUTATHIONE HYDROLASE"/>
    <property type="match status" value="1"/>
</dbReference>
<dbReference type="InterPro" id="IPR036866">
    <property type="entry name" value="RibonucZ/Hydroxyglut_hydro"/>
</dbReference>
<organism evidence="9 10">
    <name type="scientific">Piscinibacterium candidicorallinum</name>
    <dbReference type="NCBI Taxonomy" id="1793872"/>
    <lineage>
        <taxon>Bacteria</taxon>
        <taxon>Pseudomonadati</taxon>
        <taxon>Pseudomonadota</taxon>
        <taxon>Betaproteobacteria</taxon>
        <taxon>Burkholderiales</taxon>
        <taxon>Piscinibacterium</taxon>
    </lineage>
</organism>
<evidence type="ECO:0000259" key="8">
    <source>
        <dbReference type="SMART" id="SM00849"/>
    </source>
</evidence>
<dbReference type="RefSeq" id="WP_377300375.1">
    <property type="nucleotide sequence ID" value="NZ_CP180191.1"/>
</dbReference>
<dbReference type="SMART" id="SM00849">
    <property type="entry name" value="Lactamase_B"/>
    <property type="match status" value="1"/>
</dbReference>